<dbReference type="Pfam" id="PF00239">
    <property type="entry name" value="Resolvase"/>
    <property type="match status" value="1"/>
</dbReference>
<dbReference type="PROSITE" id="PS51737">
    <property type="entry name" value="RECOMBINASE_DNA_BIND"/>
    <property type="match status" value="1"/>
</dbReference>
<feature type="domain" description="Recombinase" evidence="9">
    <location>
        <begin position="167"/>
        <end position="282"/>
    </location>
</feature>
<comment type="caution">
    <text evidence="10">The sequence shown here is derived from an EMBL/GenBank/DDBJ whole genome shotgun (WGS) entry which is preliminary data.</text>
</comment>
<dbReference type="CDD" id="cd00338">
    <property type="entry name" value="Ser_Recombinase"/>
    <property type="match status" value="1"/>
</dbReference>
<dbReference type="Pfam" id="PF07508">
    <property type="entry name" value="Recombinase"/>
    <property type="match status" value="1"/>
</dbReference>
<dbReference type="InterPro" id="IPR011109">
    <property type="entry name" value="DNA_bind_recombinase_dom"/>
</dbReference>
<accession>A0A640VW74</accession>
<dbReference type="Proteomes" id="UP000436522">
    <property type="component" value="Unassembled WGS sequence"/>
</dbReference>
<evidence type="ECO:0000256" key="6">
    <source>
        <dbReference type="SAM" id="Coils"/>
    </source>
</evidence>
<evidence type="ECO:0000259" key="9">
    <source>
        <dbReference type="PROSITE" id="PS51737"/>
    </source>
</evidence>
<dbReference type="Gene3D" id="3.90.1750.20">
    <property type="entry name" value="Putative Large Serine Recombinase, Chain B, Domain 2"/>
    <property type="match status" value="1"/>
</dbReference>
<dbReference type="SMART" id="SM00857">
    <property type="entry name" value="Resolvase"/>
    <property type="match status" value="1"/>
</dbReference>
<dbReference type="PROSITE" id="PS00397">
    <property type="entry name" value="RECOMBINASES_1"/>
    <property type="match status" value="1"/>
</dbReference>
<evidence type="ECO:0000256" key="4">
    <source>
        <dbReference type="PIRSR" id="PIRSR606118-50"/>
    </source>
</evidence>
<dbReference type="GO" id="GO:0003677">
    <property type="term" value="F:DNA binding"/>
    <property type="evidence" value="ECO:0007669"/>
    <property type="project" value="UniProtKB-KW"/>
</dbReference>
<proteinExistence type="predicted"/>
<evidence type="ECO:0000256" key="1">
    <source>
        <dbReference type="ARBA" id="ARBA00022908"/>
    </source>
</evidence>
<evidence type="ECO:0000313" key="11">
    <source>
        <dbReference type="Proteomes" id="UP000436522"/>
    </source>
</evidence>
<feature type="coiled-coil region" evidence="6">
    <location>
        <begin position="374"/>
        <end position="431"/>
    </location>
</feature>
<dbReference type="InterPro" id="IPR006118">
    <property type="entry name" value="Recombinase_CS"/>
</dbReference>
<dbReference type="PROSITE" id="PS51736">
    <property type="entry name" value="RECOMBINASES_3"/>
    <property type="match status" value="1"/>
</dbReference>
<dbReference type="AlphaFoldDB" id="A0A640VW74"/>
<keyword evidence="3" id="KW-0233">DNA recombination</keyword>
<keyword evidence="2" id="KW-0238">DNA-binding</keyword>
<protein>
    <submittedName>
        <fullName evidence="10">Uncharacterized protein</fullName>
    </submittedName>
</protein>
<gene>
    <name evidence="10" type="ORF">So717_41460</name>
</gene>
<keyword evidence="6" id="KW-0175">Coiled coil</keyword>
<evidence type="ECO:0000256" key="5">
    <source>
        <dbReference type="PROSITE-ProRule" id="PRU10137"/>
    </source>
</evidence>
<dbReference type="InterPro" id="IPR036162">
    <property type="entry name" value="Resolvase-like_N_sf"/>
</dbReference>
<name>A0A640VW74_9RHOB</name>
<evidence type="ECO:0000259" key="8">
    <source>
        <dbReference type="PROSITE" id="PS51736"/>
    </source>
</evidence>
<dbReference type="InterPro" id="IPR050639">
    <property type="entry name" value="SSR_resolvase"/>
</dbReference>
<dbReference type="InterPro" id="IPR025827">
    <property type="entry name" value="Zn_ribbon_recom_dom"/>
</dbReference>
<dbReference type="PANTHER" id="PTHR30461:SF23">
    <property type="entry name" value="DNA RECOMBINASE-RELATED"/>
    <property type="match status" value="1"/>
</dbReference>
<dbReference type="InterPro" id="IPR038109">
    <property type="entry name" value="DNA_bind_recomb_sf"/>
</dbReference>
<evidence type="ECO:0000313" key="10">
    <source>
        <dbReference type="EMBL" id="GFE52393.1"/>
    </source>
</evidence>
<dbReference type="GO" id="GO:0015074">
    <property type="term" value="P:DNA integration"/>
    <property type="evidence" value="ECO:0007669"/>
    <property type="project" value="UniProtKB-KW"/>
</dbReference>
<feature type="region of interest" description="Disordered" evidence="7">
    <location>
        <begin position="515"/>
        <end position="540"/>
    </location>
</feature>
<reference evidence="10 11" key="1">
    <citation type="submission" date="2019-12" db="EMBL/GenBank/DDBJ databases">
        <title>Roseobacter cerasinus sp. nov., isolated from seawater around aquaculture.</title>
        <authorList>
            <person name="Muramatsu S."/>
            <person name="Takabe Y."/>
            <person name="Mori K."/>
            <person name="Takaichi S."/>
            <person name="Hanada S."/>
        </authorList>
    </citation>
    <scope>NUCLEOTIDE SEQUENCE [LARGE SCALE GENOMIC DNA]</scope>
    <source>
        <strain evidence="10 11">AI77</strain>
    </source>
</reference>
<feature type="domain" description="Resolvase/invertase-type recombinase catalytic" evidence="8">
    <location>
        <begin position="11"/>
        <end position="160"/>
    </location>
</feature>
<dbReference type="Gene3D" id="3.40.50.1390">
    <property type="entry name" value="Resolvase, N-terminal catalytic domain"/>
    <property type="match status" value="1"/>
</dbReference>
<evidence type="ECO:0000256" key="7">
    <source>
        <dbReference type="SAM" id="MobiDB-lite"/>
    </source>
</evidence>
<feature type="active site" description="O-(5'-phospho-DNA)-serine intermediate" evidence="4 5">
    <location>
        <position position="19"/>
    </location>
</feature>
<dbReference type="EMBL" id="BLIV01000012">
    <property type="protein sequence ID" value="GFE52393.1"/>
    <property type="molecule type" value="Genomic_DNA"/>
</dbReference>
<dbReference type="GO" id="GO:0000150">
    <property type="term" value="F:DNA strand exchange activity"/>
    <property type="evidence" value="ECO:0007669"/>
    <property type="project" value="InterPro"/>
</dbReference>
<evidence type="ECO:0000256" key="3">
    <source>
        <dbReference type="ARBA" id="ARBA00023172"/>
    </source>
</evidence>
<organism evidence="10 11">
    <name type="scientific">Roseobacter cerasinus</name>
    <dbReference type="NCBI Taxonomy" id="2602289"/>
    <lineage>
        <taxon>Bacteria</taxon>
        <taxon>Pseudomonadati</taxon>
        <taxon>Pseudomonadota</taxon>
        <taxon>Alphaproteobacteria</taxon>
        <taxon>Rhodobacterales</taxon>
        <taxon>Roseobacteraceae</taxon>
        <taxon>Roseobacter</taxon>
    </lineage>
</organism>
<sequence>MDGLVNTKPTKAVIYCRVSSKAQEVTGHGLESQETRCRQYAQAKGYDVAAVFPDTITGEGDFMKRPGMVALLSFLDSQPDERYVVIFDDLKRFARDRDFHFRLRDAFRQRDASVECLNFTFEDTPEGEFIETILAAQGQLERKQNGRQVAQKMKARMQNGYWIHNAPIGYRYQTQKGRGKVLIPNPPLDSIVKEGIEGFASGRFATQAEVMRFFDSFPEFPRNRHGQVVQQRVADVLTRPIYAGYICSERYGLNWLKAQHEPLISLETYDKVQKRREGAAYAPRRSNIGDDFALRGIATCACCDAPLRSSWSKGLTKYYAYYLCQTKGCKAYGKSIPRDKIEGEVGEIVKALTPTQSLITLTTQMFKDAWAMRSDQAKANIAAGKRRLASIEREIEQVLARIMDTNNDTVIRAYEDKLAKLEREKVKQSDILVNQMPGKGAFDKKLELALRFLANPWKLWETGHVQARRLVLKLAFGGPIAYCRNEGARTPKISIPFKMLGGISKGEFFYGADEKTRTSTGVTPQRPQRCASTIPPHPHA</sequence>
<evidence type="ECO:0000256" key="2">
    <source>
        <dbReference type="ARBA" id="ARBA00023125"/>
    </source>
</evidence>
<dbReference type="InterPro" id="IPR006119">
    <property type="entry name" value="Resolv_N"/>
</dbReference>
<dbReference type="SUPFAM" id="SSF53041">
    <property type="entry name" value="Resolvase-like"/>
    <property type="match status" value="1"/>
</dbReference>
<dbReference type="Pfam" id="PF13408">
    <property type="entry name" value="Zn_ribbon_recom"/>
    <property type="match status" value="1"/>
</dbReference>
<dbReference type="PANTHER" id="PTHR30461">
    <property type="entry name" value="DNA-INVERTASE FROM LAMBDOID PROPHAGE"/>
    <property type="match status" value="1"/>
</dbReference>
<keyword evidence="1" id="KW-0229">DNA integration</keyword>
<keyword evidence="11" id="KW-1185">Reference proteome</keyword>